<dbReference type="KEGG" id="dli:dnl_20870"/>
<dbReference type="InterPro" id="IPR009003">
    <property type="entry name" value="Peptidase_S1_PA"/>
</dbReference>
<protein>
    <submittedName>
        <fullName evidence="1">Peptidase domain-containing protein</fullName>
    </submittedName>
</protein>
<dbReference type="Proteomes" id="UP000663720">
    <property type="component" value="Chromosome"/>
</dbReference>
<sequence>MNSLFEEKINELVGVMNEINNHLLNYTIGIIKIDNNNDNDIALIGSGTLVEIGNIKGILTAQHVIEAISHQKEIGFIIKKHPHRYILPSNTIDFFEIDRGKQESKGPDLGFIKLPQNNIGAITAVKSFYNISVNRDKALKTHPEKQKELWCMSGFPDEFTKNGIPSQKFSSLKGITHVCGFSETVRNYVDGEYDYFKLTAQYHELTQTPESFGGVSGGGLWHIILRDEDNKQIAAKDHILSGVNFMKLI</sequence>
<accession>A0A975B773</accession>
<dbReference type="RefSeq" id="WP_207691511.1">
    <property type="nucleotide sequence ID" value="NZ_CP061799.1"/>
</dbReference>
<evidence type="ECO:0000313" key="1">
    <source>
        <dbReference type="EMBL" id="QTA79805.1"/>
    </source>
</evidence>
<dbReference type="SUPFAM" id="SSF50494">
    <property type="entry name" value="Trypsin-like serine proteases"/>
    <property type="match status" value="1"/>
</dbReference>
<reference evidence="1" key="1">
    <citation type="journal article" date="2021" name="Microb. Physiol.">
        <title>Proteogenomic Insights into the Physiology of Marine, Sulfate-Reducing, Filamentous Desulfonema limicola and Desulfonema magnum.</title>
        <authorList>
            <person name="Schnaars V."/>
            <person name="Wohlbrand L."/>
            <person name="Scheve S."/>
            <person name="Hinrichs C."/>
            <person name="Reinhardt R."/>
            <person name="Rabus R."/>
        </authorList>
    </citation>
    <scope>NUCLEOTIDE SEQUENCE</scope>
    <source>
        <strain evidence="1">5ac10</strain>
    </source>
</reference>
<evidence type="ECO:0000313" key="2">
    <source>
        <dbReference type="Proteomes" id="UP000663720"/>
    </source>
</evidence>
<gene>
    <name evidence="1" type="ORF">dnl_20870</name>
</gene>
<dbReference type="EMBL" id="CP061799">
    <property type="protein sequence ID" value="QTA79805.1"/>
    <property type="molecule type" value="Genomic_DNA"/>
</dbReference>
<dbReference type="AlphaFoldDB" id="A0A975B773"/>
<organism evidence="1 2">
    <name type="scientific">Desulfonema limicola</name>
    <dbReference type="NCBI Taxonomy" id="45656"/>
    <lineage>
        <taxon>Bacteria</taxon>
        <taxon>Pseudomonadati</taxon>
        <taxon>Thermodesulfobacteriota</taxon>
        <taxon>Desulfobacteria</taxon>
        <taxon>Desulfobacterales</taxon>
        <taxon>Desulfococcaceae</taxon>
        <taxon>Desulfonema</taxon>
    </lineage>
</organism>
<name>A0A975B773_9BACT</name>
<proteinExistence type="predicted"/>
<keyword evidence="2" id="KW-1185">Reference proteome</keyword>